<name>A0A542Z913_9MICO</name>
<keyword evidence="1" id="KW-1133">Transmembrane helix</keyword>
<evidence type="ECO:0000256" key="1">
    <source>
        <dbReference type="SAM" id="Phobius"/>
    </source>
</evidence>
<comment type="caution">
    <text evidence="2">The sequence shown here is derived from an EMBL/GenBank/DDBJ whole genome shotgun (WGS) entry which is preliminary data.</text>
</comment>
<feature type="transmembrane region" description="Helical" evidence="1">
    <location>
        <begin position="228"/>
        <end position="249"/>
    </location>
</feature>
<keyword evidence="3" id="KW-1185">Reference proteome</keyword>
<feature type="transmembrane region" description="Helical" evidence="1">
    <location>
        <begin position="164"/>
        <end position="181"/>
    </location>
</feature>
<feature type="transmembrane region" description="Helical" evidence="1">
    <location>
        <begin position="332"/>
        <end position="349"/>
    </location>
</feature>
<feature type="transmembrane region" description="Helical" evidence="1">
    <location>
        <begin position="270"/>
        <end position="290"/>
    </location>
</feature>
<dbReference type="InterPro" id="IPR010640">
    <property type="entry name" value="Low_temperature_requirement_A"/>
</dbReference>
<reference evidence="2 3" key="1">
    <citation type="submission" date="2019-06" db="EMBL/GenBank/DDBJ databases">
        <title>Sequencing the genomes of 1000 actinobacteria strains.</title>
        <authorList>
            <person name="Klenk H.-P."/>
        </authorList>
    </citation>
    <scope>NUCLEOTIDE SEQUENCE [LARGE SCALE GENOMIC DNA]</scope>
    <source>
        <strain evidence="2 3">DSM 18082</strain>
    </source>
</reference>
<feature type="transmembrane region" description="Helical" evidence="1">
    <location>
        <begin position="81"/>
        <end position="101"/>
    </location>
</feature>
<dbReference type="OrthoDB" id="7698234at2"/>
<feature type="transmembrane region" description="Helical" evidence="1">
    <location>
        <begin position="107"/>
        <end position="127"/>
    </location>
</feature>
<feature type="transmembrane region" description="Helical" evidence="1">
    <location>
        <begin position="48"/>
        <end position="69"/>
    </location>
</feature>
<keyword evidence="1" id="KW-0812">Transmembrane</keyword>
<accession>A0A542Z913</accession>
<feature type="transmembrane region" description="Helical" evidence="1">
    <location>
        <begin position="18"/>
        <end position="36"/>
    </location>
</feature>
<feature type="transmembrane region" description="Helical" evidence="1">
    <location>
        <begin position="355"/>
        <end position="374"/>
    </location>
</feature>
<dbReference type="Proteomes" id="UP000319514">
    <property type="component" value="Unassembled WGS sequence"/>
</dbReference>
<sequence length="395" mass="42139">MTGRDTDEEHRASTPLELLFDLCFVVAVAAAAARLHHALAVGHAGAALTGYAMVFFAIWWAWMNFTWFASAYDTDDVAYRLLTLVQMAGVLVLAAGVPAAFDRRDFLLVTLGYTVMRVPLVVQWLRVSRDHPERRRTGRLYVAGIALGQALWLGRLLLAAPWGLVAFPVLVVLEVLVPVVAERTGGRTPWHPGHIAERYGLFTLIVLGEVILASTTSVQAAAEAHGLSASLLLVAVGGLLTVFGMWWLYFKRSVEDTLRLSTRSAFVWGYAHYLVFGAVAAVGAAVGVAADVARHEAHVSTRGADLALAGAVAAYLLVLGTLHAWSFRTPVVAVRSASAAVVLVLLAAPGPDVGVMTLLVGLVVATLVAVHVAFDRPGRGPSSHRPATGRHTVGR</sequence>
<keyword evidence="1" id="KW-0472">Membrane</keyword>
<evidence type="ECO:0000313" key="2">
    <source>
        <dbReference type="EMBL" id="TQL56834.1"/>
    </source>
</evidence>
<feature type="transmembrane region" description="Helical" evidence="1">
    <location>
        <begin position="201"/>
        <end position="222"/>
    </location>
</feature>
<dbReference type="AlphaFoldDB" id="A0A542Z913"/>
<dbReference type="PANTHER" id="PTHR36840:SF1">
    <property type="entry name" value="BLL5714 PROTEIN"/>
    <property type="match status" value="1"/>
</dbReference>
<protein>
    <submittedName>
        <fullName evidence="2">Low temperature requirement protein LtrA</fullName>
    </submittedName>
</protein>
<evidence type="ECO:0000313" key="3">
    <source>
        <dbReference type="Proteomes" id="UP000319514"/>
    </source>
</evidence>
<feature type="transmembrane region" description="Helical" evidence="1">
    <location>
        <begin position="306"/>
        <end position="325"/>
    </location>
</feature>
<dbReference type="Pfam" id="PF06772">
    <property type="entry name" value="LtrA"/>
    <property type="match status" value="1"/>
</dbReference>
<proteinExistence type="predicted"/>
<dbReference type="EMBL" id="VFOQ01000002">
    <property type="protein sequence ID" value="TQL56834.1"/>
    <property type="molecule type" value="Genomic_DNA"/>
</dbReference>
<organism evidence="2 3">
    <name type="scientific">Oryzihumus leptocrescens</name>
    <dbReference type="NCBI Taxonomy" id="297536"/>
    <lineage>
        <taxon>Bacteria</taxon>
        <taxon>Bacillati</taxon>
        <taxon>Actinomycetota</taxon>
        <taxon>Actinomycetes</taxon>
        <taxon>Micrococcales</taxon>
        <taxon>Intrasporangiaceae</taxon>
        <taxon>Oryzihumus</taxon>
    </lineage>
</organism>
<dbReference type="PANTHER" id="PTHR36840">
    <property type="entry name" value="BLL5714 PROTEIN"/>
    <property type="match status" value="1"/>
</dbReference>
<gene>
    <name evidence="2" type="ORF">FB474_3595</name>
</gene>